<evidence type="ECO:0000313" key="6">
    <source>
        <dbReference type="Proteomes" id="UP001218218"/>
    </source>
</evidence>
<dbReference type="InterPro" id="IPR036962">
    <property type="entry name" value="Glyco_hydro_3_N_sf"/>
</dbReference>
<evidence type="ECO:0000256" key="1">
    <source>
        <dbReference type="ARBA" id="ARBA00005336"/>
    </source>
</evidence>
<dbReference type="Pfam" id="PF00933">
    <property type="entry name" value="Glyco_hydro_3"/>
    <property type="match status" value="1"/>
</dbReference>
<dbReference type="Proteomes" id="UP001218218">
    <property type="component" value="Unassembled WGS sequence"/>
</dbReference>
<feature type="domain" description="Glycoside hydrolase family 3 N-terminal" evidence="4">
    <location>
        <begin position="23"/>
        <end position="329"/>
    </location>
</feature>
<accession>A0AAD7AD68</accession>
<dbReference type="EMBL" id="JARIHO010000009">
    <property type="protein sequence ID" value="KAJ7355555.1"/>
    <property type="molecule type" value="Genomic_DNA"/>
</dbReference>
<evidence type="ECO:0000259" key="4">
    <source>
        <dbReference type="Pfam" id="PF00933"/>
    </source>
</evidence>
<dbReference type="PRINTS" id="PR00133">
    <property type="entry name" value="GLHYDRLASE3"/>
</dbReference>
<dbReference type="GO" id="GO:0009254">
    <property type="term" value="P:peptidoglycan turnover"/>
    <property type="evidence" value="ECO:0007669"/>
    <property type="project" value="TreeGrafter"/>
</dbReference>
<dbReference type="Gene3D" id="3.40.50.1700">
    <property type="entry name" value="Glycoside hydrolase family 3 C-terminal domain"/>
    <property type="match status" value="1"/>
</dbReference>
<organism evidence="5 6">
    <name type="scientific">Mycena albidolilacea</name>
    <dbReference type="NCBI Taxonomy" id="1033008"/>
    <lineage>
        <taxon>Eukaryota</taxon>
        <taxon>Fungi</taxon>
        <taxon>Dikarya</taxon>
        <taxon>Basidiomycota</taxon>
        <taxon>Agaricomycotina</taxon>
        <taxon>Agaricomycetes</taxon>
        <taxon>Agaricomycetidae</taxon>
        <taxon>Agaricales</taxon>
        <taxon>Marasmiineae</taxon>
        <taxon>Mycenaceae</taxon>
        <taxon>Mycena</taxon>
    </lineage>
</organism>
<dbReference type="GO" id="GO:0004553">
    <property type="term" value="F:hydrolase activity, hydrolyzing O-glycosyl compounds"/>
    <property type="evidence" value="ECO:0007669"/>
    <property type="project" value="InterPro"/>
</dbReference>
<keyword evidence="3" id="KW-0326">Glycosidase</keyword>
<protein>
    <submittedName>
        <fullName evidence="5">Glycoside hydrolase family 3 protein</fullName>
    </submittedName>
</protein>
<dbReference type="Gene3D" id="3.20.20.300">
    <property type="entry name" value="Glycoside hydrolase, family 3, N-terminal domain"/>
    <property type="match status" value="1"/>
</dbReference>
<sequence>MDLSLSDKKRIGQHFVFGFHGQSVSADIKTLIQEYYIGNVILMKRNVVDAAQVRTLIHELQTLARDAGHDKPLMIGIDQENGLVSAFSRPGAGTQFPGAMALAATGSPAVAEEVSFASGRELNLVGINWAYSPVADVNSDPRNPVIGVRSFGDDPTQVGLFASAVAQGLTRAGVAPSAKHFPGHGDTSVDSHLALPRIMKPLPALQRTELPPFAALINQQVATIMTGHMALPTITGSDAPCSLSRAITTELLRGQLGFAGLVVTDCLEMDAISNKEQGACGVEKGAVQALEAGADIVMVCHTLAWQTGAVRETYAAVKAGGLVLDERRIDALKDTFAGTWDTVLGPARQPDADFAREWAAAQKDNAALSAKAYQMSTALLHGSSAPLPLIKPGHPIALFTPPIESLNKAVDDADGVLRTASGTLRNTAGPSFLAFAESIRTRAGACAHTVYQPDADLELEAECTAVIFTLRNADRSAWQLESLQRLAASVRGRVPIVVVGSCAPYDAAGVAHLNLPYVAAFEYTPAALESVAGFIFGEHGPAVGVVPVELK</sequence>
<dbReference type="InterPro" id="IPR050226">
    <property type="entry name" value="NagZ_Beta-hexosaminidase"/>
</dbReference>
<name>A0AAD7AD68_9AGAR</name>
<dbReference type="InterPro" id="IPR001764">
    <property type="entry name" value="Glyco_hydro_3_N"/>
</dbReference>
<dbReference type="PANTHER" id="PTHR30480:SF16">
    <property type="entry name" value="GLYCOSIDE HYDROLASE FAMILY 3 DOMAIN PROTEIN"/>
    <property type="match status" value="1"/>
</dbReference>
<dbReference type="InterPro" id="IPR017853">
    <property type="entry name" value="GH"/>
</dbReference>
<evidence type="ECO:0000256" key="3">
    <source>
        <dbReference type="ARBA" id="ARBA00023295"/>
    </source>
</evidence>
<evidence type="ECO:0000256" key="2">
    <source>
        <dbReference type="ARBA" id="ARBA00022801"/>
    </source>
</evidence>
<dbReference type="SUPFAM" id="SSF51445">
    <property type="entry name" value="(Trans)glycosidases"/>
    <property type="match status" value="1"/>
</dbReference>
<evidence type="ECO:0000313" key="5">
    <source>
        <dbReference type="EMBL" id="KAJ7355555.1"/>
    </source>
</evidence>
<comment type="caution">
    <text evidence="5">The sequence shown here is derived from an EMBL/GenBank/DDBJ whole genome shotgun (WGS) entry which is preliminary data.</text>
</comment>
<dbReference type="InterPro" id="IPR036881">
    <property type="entry name" value="Glyco_hydro_3_C_sf"/>
</dbReference>
<gene>
    <name evidence="5" type="ORF">DFH08DRAFT_772626</name>
</gene>
<dbReference type="PANTHER" id="PTHR30480">
    <property type="entry name" value="BETA-HEXOSAMINIDASE-RELATED"/>
    <property type="match status" value="1"/>
</dbReference>
<keyword evidence="2 5" id="KW-0378">Hydrolase</keyword>
<proteinExistence type="inferred from homology"/>
<dbReference type="GO" id="GO:0005975">
    <property type="term" value="P:carbohydrate metabolic process"/>
    <property type="evidence" value="ECO:0007669"/>
    <property type="project" value="InterPro"/>
</dbReference>
<dbReference type="AlphaFoldDB" id="A0AAD7AD68"/>
<comment type="similarity">
    <text evidence="1">Belongs to the glycosyl hydrolase 3 family.</text>
</comment>
<keyword evidence="6" id="KW-1185">Reference proteome</keyword>
<reference evidence="5" key="1">
    <citation type="submission" date="2023-03" db="EMBL/GenBank/DDBJ databases">
        <title>Massive genome expansion in bonnet fungi (Mycena s.s.) driven by repeated elements and novel gene families across ecological guilds.</title>
        <authorList>
            <consortium name="Lawrence Berkeley National Laboratory"/>
            <person name="Harder C.B."/>
            <person name="Miyauchi S."/>
            <person name="Viragh M."/>
            <person name="Kuo A."/>
            <person name="Thoen E."/>
            <person name="Andreopoulos B."/>
            <person name="Lu D."/>
            <person name="Skrede I."/>
            <person name="Drula E."/>
            <person name="Henrissat B."/>
            <person name="Morin E."/>
            <person name="Kohler A."/>
            <person name="Barry K."/>
            <person name="LaButti K."/>
            <person name="Morin E."/>
            <person name="Salamov A."/>
            <person name="Lipzen A."/>
            <person name="Mereny Z."/>
            <person name="Hegedus B."/>
            <person name="Baldrian P."/>
            <person name="Stursova M."/>
            <person name="Weitz H."/>
            <person name="Taylor A."/>
            <person name="Grigoriev I.V."/>
            <person name="Nagy L.G."/>
            <person name="Martin F."/>
            <person name="Kauserud H."/>
        </authorList>
    </citation>
    <scope>NUCLEOTIDE SEQUENCE</scope>
    <source>
        <strain evidence="5">CBHHK002</strain>
    </source>
</reference>